<dbReference type="EMBL" id="BSTX01000002">
    <property type="protein sequence ID" value="GLZ78760.1"/>
    <property type="molecule type" value="Genomic_DNA"/>
</dbReference>
<proteinExistence type="predicted"/>
<keyword evidence="3" id="KW-1185">Reference proteome</keyword>
<protein>
    <submittedName>
        <fullName evidence="2">Uncharacterized protein</fullName>
    </submittedName>
</protein>
<dbReference type="AlphaFoldDB" id="A0A9W6SKN6"/>
<sequence>MGRHAAGGGQYASTTVSGMQSNSQRITVTMPADQADQLKRLVDAGGADSVSSYVAEAVKARLDRDQGLSDLRDLFDRKGQGPTPEHLAWARELLGVEDGGKHHQGVPS</sequence>
<evidence type="ECO:0000256" key="1">
    <source>
        <dbReference type="SAM" id="MobiDB-lite"/>
    </source>
</evidence>
<gene>
    <name evidence="2" type="ORF">Afil01_35670</name>
</gene>
<evidence type="ECO:0000313" key="3">
    <source>
        <dbReference type="Proteomes" id="UP001165079"/>
    </source>
</evidence>
<accession>A0A9W6SKN6</accession>
<dbReference type="InterPro" id="IPR010985">
    <property type="entry name" value="Ribbon_hlx_hlx"/>
</dbReference>
<feature type="compositionally biased region" description="Polar residues" evidence="1">
    <location>
        <begin position="11"/>
        <end position="24"/>
    </location>
</feature>
<organism evidence="2 3">
    <name type="scientific">Actinorhabdospora filicis</name>
    <dbReference type="NCBI Taxonomy" id="1785913"/>
    <lineage>
        <taxon>Bacteria</taxon>
        <taxon>Bacillati</taxon>
        <taxon>Actinomycetota</taxon>
        <taxon>Actinomycetes</taxon>
        <taxon>Micromonosporales</taxon>
        <taxon>Micromonosporaceae</taxon>
        <taxon>Actinorhabdospora</taxon>
    </lineage>
</organism>
<dbReference type="SUPFAM" id="SSF47598">
    <property type="entry name" value="Ribbon-helix-helix"/>
    <property type="match status" value="1"/>
</dbReference>
<dbReference type="GO" id="GO:0006355">
    <property type="term" value="P:regulation of DNA-templated transcription"/>
    <property type="evidence" value="ECO:0007669"/>
    <property type="project" value="InterPro"/>
</dbReference>
<reference evidence="2" key="1">
    <citation type="submission" date="2023-03" db="EMBL/GenBank/DDBJ databases">
        <title>Actinorhabdospora filicis NBRC 111898.</title>
        <authorList>
            <person name="Ichikawa N."/>
            <person name="Sato H."/>
            <person name="Tonouchi N."/>
        </authorList>
    </citation>
    <scope>NUCLEOTIDE SEQUENCE</scope>
    <source>
        <strain evidence="2">NBRC 111898</strain>
    </source>
</reference>
<evidence type="ECO:0000313" key="2">
    <source>
        <dbReference type="EMBL" id="GLZ78760.1"/>
    </source>
</evidence>
<dbReference type="CDD" id="cd22231">
    <property type="entry name" value="RHH_NikR_HicB-like"/>
    <property type="match status" value="1"/>
</dbReference>
<name>A0A9W6SKN6_9ACTN</name>
<feature type="compositionally biased region" description="Gly residues" evidence="1">
    <location>
        <begin position="1"/>
        <end position="10"/>
    </location>
</feature>
<feature type="region of interest" description="Disordered" evidence="1">
    <location>
        <begin position="1"/>
        <end position="24"/>
    </location>
</feature>
<comment type="caution">
    <text evidence="2">The sequence shown here is derived from an EMBL/GenBank/DDBJ whole genome shotgun (WGS) entry which is preliminary data.</text>
</comment>
<dbReference type="Proteomes" id="UP001165079">
    <property type="component" value="Unassembled WGS sequence"/>
</dbReference>